<dbReference type="Pfam" id="PF02014">
    <property type="entry name" value="Reeler"/>
    <property type="match status" value="1"/>
</dbReference>
<evidence type="ECO:0000256" key="8">
    <source>
        <dbReference type="ARBA" id="ARBA00023022"/>
    </source>
</evidence>
<dbReference type="GeneTree" id="ENSGT00940000164178"/>
<feature type="transmembrane region" description="Helical" evidence="9">
    <location>
        <begin position="266"/>
        <end position="287"/>
    </location>
</feature>
<name>A0A3Q3E4A3_9LABR</name>
<dbReference type="CDD" id="cd08544">
    <property type="entry name" value="Reeler"/>
    <property type="match status" value="1"/>
</dbReference>
<proteinExistence type="inferred from homology"/>
<dbReference type="Gene3D" id="2.60.40.4060">
    <property type="entry name" value="Reeler domain"/>
    <property type="match status" value="1"/>
</dbReference>
<dbReference type="Proteomes" id="UP000261660">
    <property type="component" value="Unplaced"/>
</dbReference>
<accession>A0A3Q3E4A3</accession>
<dbReference type="PANTHER" id="PTHR45828:SF9">
    <property type="entry name" value="CELL WALL INTEGRITY AND STRESS RESPONSE COMPONENT 4-LIKE-RELATED"/>
    <property type="match status" value="1"/>
</dbReference>
<protein>
    <submittedName>
        <fullName evidence="12">Uncharacterized LOC109978733</fullName>
    </submittedName>
</protein>
<evidence type="ECO:0000256" key="5">
    <source>
        <dbReference type="ARBA" id="ARBA00022588"/>
    </source>
</evidence>
<evidence type="ECO:0000256" key="7">
    <source>
        <dbReference type="ARBA" id="ARBA00022859"/>
    </source>
</evidence>
<dbReference type="STRING" id="56723.ENSLBEP00000000776"/>
<feature type="domain" description="Reelin" evidence="11">
    <location>
        <begin position="4"/>
        <end position="170"/>
    </location>
</feature>
<dbReference type="Ensembl" id="ENSLBET00000000841.1">
    <property type="protein sequence ID" value="ENSLBEP00000000776.1"/>
    <property type="gene ID" value="ENSLBEG00000000646.1"/>
</dbReference>
<keyword evidence="5" id="KW-0399">Innate immunity</keyword>
<comment type="subcellular location">
    <subcellularLocation>
        <location evidence="1">Secreted</location>
    </subcellularLocation>
</comment>
<evidence type="ECO:0000256" key="10">
    <source>
        <dbReference type="SAM" id="SignalP"/>
    </source>
</evidence>
<feature type="transmembrane region" description="Helical" evidence="9">
    <location>
        <begin position="293"/>
        <end position="318"/>
    </location>
</feature>
<dbReference type="InterPro" id="IPR042307">
    <property type="entry name" value="Reeler_sf"/>
</dbReference>
<reference evidence="12" key="2">
    <citation type="submission" date="2025-09" db="UniProtKB">
        <authorList>
            <consortium name="Ensembl"/>
        </authorList>
    </citation>
    <scope>IDENTIFICATION</scope>
</reference>
<keyword evidence="6 10" id="KW-0732">Signal</keyword>
<dbReference type="InterPro" id="IPR002861">
    <property type="entry name" value="Reeler_dom"/>
</dbReference>
<keyword evidence="3" id="KW-0964">Secreted</keyword>
<reference evidence="12" key="1">
    <citation type="submission" date="2025-08" db="UniProtKB">
        <authorList>
            <consortium name="Ensembl"/>
        </authorList>
    </citation>
    <scope>IDENTIFICATION</scope>
</reference>
<evidence type="ECO:0000256" key="6">
    <source>
        <dbReference type="ARBA" id="ARBA00022729"/>
    </source>
</evidence>
<keyword evidence="9" id="KW-0812">Transmembrane</keyword>
<dbReference type="AlphaFoldDB" id="A0A3Q3E4A3"/>
<evidence type="ECO:0000313" key="12">
    <source>
        <dbReference type="Ensembl" id="ENSLBEP00000000776.1"/>
    </source>
</evidence>
<comment type="similarity">
    <text evidence="2">Belongs to the insect defense protein family.</text>
</comment>
<organism evidence="12 13">
    <name type="scientific">Labrus bergylta</name>
    <name type="common">ballan wrasse</name>
    <dbReference type="NCBI Taxonomy" id="56723"/>
    <lineage>
        <taxon>Eukaryota</taxon>
        <taxon>Metazoa</taxon>
        <taxon>Chordata</taxon>
        <taxon>Craniata</taxon>
        <taxon>Vertebrata</taxon>
        <taxon>Euteleostomi</taxon>
        <taxon>Actinopterygii</taxon>
        <taxon>Neopterygii</taxon>
        <taxon>Teleostei</taxon>
        <taxon>Neoteleostei</taxon>
        <taxon>Acanthomorphata</taxon>
        <taxon>Eupercaria</taxon>
        <taxon>Labriformes</taxon>
        <taxon>Labridae</taxon>
        <taxon>Labrus</taxon>
    </lineage>
</organism>
<feature type="chain" id="PRO_5018687745" evidence="10">
    <location>
        <begin position="18"/>
        <end position="444"/>
    </location>
</feature>
<evidence type="ECO:0000256" key="3">
    <source>
        <dbReference type="ARBA" id="ARBA00022525"/>
    </source>
</evidence>
<keyword evidence="13" id="KW-1185">Reference proteome</keyword>
<evidence type="ECO:0000313" key="13">
    <source>
        <dbReference type="Proteomes" id="UP000261660"/>
    </source>
</evidence>
<sequence length="444" mass="49157">MWLWILTGLNFIMNVDGYASGAIPAVCESMVPNHRTFKPKETTPPFNIYYQGGNGTFIVSLQGNNSNAFLGFMLAALDDGGNHVGHFIPIDLKVTRLLKCGGLEASAVSHTNNQVKRSFRVKWTAPETWQSTDITFRATVIQSFGTFWVNVNSTLKATTTTTTILTATEPISQTSTIPKTTEPIPETTTIPKTTTELLSAIPTTFKPTASTTRPTPEPCHTIKCKKPVTVLMVINSLLVVMKMEMSNIITTTVSNSILSRRLNRMSNIIFCMLCEAVEISSMVLLIVCESLHVNLVALLSVVIIMNVLLIVLTTLPIGPSHELKEMSIPAALVCSVILQIFTIAFIYDGYSEIEELLYTYTVWIFLSLIWVLVFTTWRSVILQGRKRGSLKNTTQHRQQKKKKTLHKVFVTAASGIFIVIASALAIASIVWMLWHTGKLEWAGA</sequence>
<dbReference type="PROSITE" id="PS51019">
    <property type="entry name" value="REELIN"/>
    <property type="match status" value="1"/>
</dbReference>
<evidence type="ECO:0000256" key="4">
    <source>
        <dbReference type="ARBA" id="ARBA00022529"/>
    </source>
</evidence>
<dbReference type="InParanoid" id="A0A3Q3E4A3"/>
<feature type="transmembrane region" description="Helical" evidence="9">
    <location>
        <begin position="408"/>
        <end position="434"/>
    </location>
</feature>
<feature type="transmembrane region" description="Helical" evidence="9">
    <location>
        <begin position="330"/>
        <end position="350"/>
    </location>
</feature>
<dbReference type="GO" id="GO:0016020">
    <property type="term" value="C:membrane"/>
    <property type="evidence" value="ECO:0007669"/>
    <property type="project" value="TreeGrafter"/>
</dbReference>
<evidence type="ECO:0000256" key="2">
    <source>
        <dbReference type="ARBA" id="ARBA00008501"/>
    </source>
</evidence>
<keyword evidence="7" id="KW-0391">Immunity</keyword>
<keyword evidence="8" id="KW-0044">Antibiotic</keyword>
<dbReference type="InterPro" id="IPR051237">
    <property type="entry name" value="Ferric-chelate_Red/DefProt"/>
</dbReference>
<evidence type="ECO:0000256" key="1">
    <source>
        <dbReference type="ARBA" id="ARBA00004613"/>
    </source>
</evidence>
<dbReference type="GO" id="GO:0042742">
    <property type="term" value="P:defense response to bacterium"/>
    <property type="evidence" value="ECO:0007669"/>
    <property type="project" value="UniProtKB-KW"/>
</dbReference>
<keyword evidence="9" id="KW-1133">Transmembrane helix</keyword>
<dbReference type="GO" id="GO:0045087">
    <property type="term" value="P:innate immune response"/>
    <property type="evidence" value="ECO:0007669"/>
    <property type="project" value="UniProtKB-KW"/>
</dbReference>
<evidence type="ECO:0000256" key="9">
    <source>
        <dbReference type="SAM" id="Phobius"/>
    </source>
</evidence>
<dbReference type="PANTHER" id="PTHR45828">
    <property type="entry name" value="CYTOCHROME B561/FERRIC REDUCTASE TRANSMEMBRANE"/>
    <property type="match status" value="1"/>
</dbReference>
<feature type="transmembrane region" description="Helical" evidence="9">
    <location>
        <begin position="356"/>
        <end position="377"/>
    </location>
</feature>
<dbReference type="GO" id="GO:0005576">
    <property type="term" value="C:extracellular region"/>
    <property type="evidence" value="ECO:0007669"/>
    <property type="project" value="UniProtKB-SubCell"/>
</dbReference>
<evidence type="ECO:0000259" key="11">
    <source>
        <dbReference type="PROSITE" id="PS51019"/>
    </source>
</evidence>
<keyword evidence="9" id="KW-0472">Membrane</keyword>
<feature type="signal peptide" evidence="10">
    <location>
        <begin position="1"/>
        <end position="17"/>
    </location>
</feature>
<keyword evidence="4" id="KW-0929">Antimicrobial</keyword>